<evidence type="ECO:0000256" key="5">
    <source>
        <dbReference type="ARBA" id="ARBA00023065"/>
    </source>
</evidence>
<keyword evidence="8" id="KW-0325">Glycoprotein</keyword>
<dbReference type="STRING" id="1454373.ACMU_02595"/>
<keyword evidence="7" id="KW-0675">Receptor</keyword>
<dbReference type="SMART" id="SM00079">
    <property type="entry name" value="PBPe"/>
    <property type="match status" value="1"/>
</dbReference>
<keyword evidence="6 10" id="KW-0472">Membrane</keyword>
<gene>
    <name evidence="14" type="ORF">ACMU_02595</name>
</gene>
<keyword evidence="3 10" id="KW-0812">Transmembrane</keyword>
<dbReference type="OrthoDB" id="9768183at2"/>
<keyword evidence="4 10" id="KW-1133">Transmembrane helix</keyword>
<dbReference type="Pfam" id="PF00060">
    <property type="entry name" value="Lig_chan"/>
    <property type="match status" value="1"/>
</dbReference>
<evidence type="ECO:0000313" key="14">
    <source>
        <dbReference type="EMBL" id="KAJ57411.1"/>
    </source>
</evidence>
<evidence type="ECO:0000256" key="9">
    <source>
        <dbReference type="ARBA" id="ARBA00023303"/>
    </source>
</evidence>
<dbReference type="Gene3D" id="3.40.190.10">
    <property type="entry name" value="Periplasmic binding protein-like II"/>
    <property type="match status" value="2"/>
</dbReference>
<sequence length="352" mass="38375">MGIFAVAIAVLFANAIAALAQSVTVATVDRPPFSFEQEGQRTGFSIELWQAVARDLGLTVTFENKGGFASMLGSVEANEVDAAAANISITATREEVLDFSHTIFESGLQIMVPKDSLSDTSGLLLSALLSRDLLISIGIAFLLLFGGGMLMWVFERNKQPYFDRGASEAMFPSFWWALNLVVNGGFEERVPRSFFGRIFAVILVLSSLFIVSVFVAKITAVITVDAIQGSVNSVNDLHGKRVATIESSTTARFLDDRNIEYASYPSLDTLIEAFESDTLDAVVFDAPILAYYVNTRGNEGAALAGATFRRESYGFALPAGSPLLESINQSLLRQRENGTYERLYRKYFGAID</sequence>
<evidence type="ECO:0000256" key="10">
    <source>
        <dbReference type="SAM" id="Phobius"/>
    </source>
</evidence>
<evidence type="ECO:0000256" key="1">
    <source>
        <dbReference type="ARBA" id="ARBA00004141"/>
    </source>
</evidence>
<feature type="signal peptide" evidence="11">
    <location>
        <begin position="1"/>
        <end position="20"/>
    </location>
</feature>
<feature type="chain" id="PRO_5001564494" evidence="11">
    <location>
        <begin position="21"/>
        <end position="352"/>
    </location>
</feature>
<organism evidence="14 15">
    <name type="scientific">Actibacterium mucosum KCTC 23349</name>
    <dbReference type="NCBI Taxonomy" id="1454373"/>
    <lineage>
        <taxon>Bacteria</taxon>
        <taxon>Pseudomonadati</taxon>
        <taxon>Pseudomonadota</taxon>
        <taxon>Alphaproteobacteria</taxon>
        <taxon>Rhodobacterales</taxon>
        <taxon>Roseobacteraceae</taxon>
        <taxon>Actibacterium</taxon>
    </lineage>
</organism>
<protein>
    <submittedName>
        <fullName evidence="14">Glutamine ABC transporter substrate-binding protein</fullName>
    </submittedName>
</protein>
<name>A0A037ZLY0_9RHOB</name>
<keyword evidence="11" id="KW-0732">Signal</keyword>
<evidence type="ECO:0000256" key="11">
    <source>
        <dbReference type="SAM" id="SignalP"/>
    </source>
</evidence>
<keyword evidence="15" id="KW-1185">Reference proteome</keyword>
<proteinExistence type="predicted"/>
<dbReference type="SMART" id="SM00062">
    <property type="entry name" value="PBPb"/>
    <property type="match status" value="1"/>
</dbReference>
<evidence type="ECO:0000256" key="3">
    <source>
        <dbReference type="ARBA" id="ARBA00022692"/>
    </source>
</evidence>
<feature type="domain" description="Solute-binding protein family 3/N-terminal" evidence="12">
    <location>
        <begin position="22"/>
        <end position="351"/>
    </location>
</feature>
<evidence type="ECO:0000259" key="12">
    <source>
        <dbReference type="SMART" id="SM00062"/>
    </source>
</evidence>
<comment type="subcellular location">
    <subcellularLocation>
        <location evidence="1">Membrane</location>
        <topology evidence="1">Multi-pass membrane protein</topology>
    </subcellularLocation>
</comment>
<evidence type="ECO:0000256" key="6">
    <source>
        <dbReference type="ARBA" id="ARBA00023136"/>
    </source>
</evidence>
<evidence type="ECO:0000313" key="15">
    <source>
        <dbReference type="Proteomes" id="UP000026249"/>
    </source>
</evidence>
<evidence type="ECO:0000256" key="4">
    <source>
        <dbReference type="ARBA" id="ARBA00022989"/>
    </source>
</evidence>
<dbReference type="Gene3D" id="1.10.287.70">
    <property type="match status" value="1"/>
</dbReference>
<evidence type="ECO:0000256" key="7">
    <source>
        <dbReference type="ARBA" id="ARBA00023170"/>
    </source>
</evidence>
<accession>A0A037ZLY0</accession>
<evidence type="ECO:0000256" key="8">
    <source>
        <dbReference type="ARBA" id="ARBA00023180"/>
    </source>
</evidence>
<keyword evidence="2" id="KW-0813">Transport</keyword>
<keyword evidence="9" id="KW-0407">Ion channel</keyword>
<dbReference type="GO" id="GO:0015276">
    <property type="term" value="F:ligand-gated monoatomic ion channel activity"/>
    <property type="evidence" value="ECO:0007669"/>
    <property type="project" value="InterPro"/>
</dbReference>
<feature type="domain" description="Ionotropic glutamate receptor C-terminal" evidence="13">
    <location>
        <begin position="22"/>
        <end position="350"/>
    </location>
</feature>
<evidence type="ECO:0000259" key="13">
    <source>
        <dbReference type="SMART" id="SM00079"/>
    </source>
</evidence>
<dbReference type="EMBL" id="JFKE01000001">
    <property type="protein sequence ID" value="KAJ57411.1"/>
    <property type="molecule type" value="Genomic_DNA"/>
</dbReference>
<dbReference type="InterPro" id="IPR015683">
    <property type="entry name" value="Ionotropic_Glu_rcpt"/>
</dbReference>
<dbReference type="SUPFAM" id="SSF53850">
    <property type="entry name" value="Periplasmic binding protein-like II"/>
    <property type="match status" value="1"/>
</dbReference>
<evidence type="ECO:0000256" key="2">
    <source>
        <dbReference type="ARBA" id="ARBA00022448"/>
    </source>
</evidence>
<dbReference type="InterPro" id="IPR001320">
    <property type="entry name" value="Iontro_rcpt_C"/>
</dbReference>
<dbReference type="AlphaFoldDB" id="A0A037ZLY0"/>
<dbReference type="InterPro" id="IPR001638">
    <property type="entry name" value="Solute-binding_3/MltF_N"/>
</dbReference>
<feature type="transmembrane region" description="Helical" evidence="10">
    <location>
        <begin position="194"/>
        <end position="216"/>
    </location>
</feature>
<comment type="caution">
    <text evidence="14">The sequence shown here is derived from an EMBL/GenBank/DDBJ whole genome shotgun (WGS) entry which is preliminary data.</text>
</comment>
<dbReference type="GO" id="GO:0016020">
    <property type="term" value="C:membrane"/>
    <property type="evidence" value="ECO:0007669"/>
    <property type="project" value="UniProtKB-SubCell"/>
</dbReference>
<dbReference type="Proteomes" id="UP000026249">
    <property type="component" value="Unassembled WGS sequence"/>
</dbReference>
<dbReference type="Pfam" id="PF00497">
    <property type="entry name" value="SBP_bac_3"/>
    <property type="match status" value="1"/>
</dbReference>
<dbReference type="SUPFAM" id="SSF81324">
    <property type="entry name" value="Voltage-gated potassium channels"/>
    <property type="match status" value="1"/>
</dbReference>
<feature type="transmembrane region" description="Helical" evidence="10">
    <location>
        <begin position="133"/>
        <end position="154"/>
    </location>
</feature>
<reference evidence="14 15" key="1">
    <citation type="submission" date="2014-03" db="EMBL/GenBank/DDBJ databases">
        <title>Draft Genome Sequence of Actibacterium mucosum KCTC 23349, a Marine Alphaproteobacterium with Complex Ionic Requirements Isolated from Mediterranean Seawater at Malvarrosa Beach, Valencia, Spain.</title>
        <authorList>
            <person name="Arahal D.R."/>
            <person name="Shao Z."/>
            <person name="Lai Q."/>
            <person name="Pujalte M.J."/>
        </authorList>
    </citation>
    <scope>NUCLEOTIDE SEQUENCE [LARGE SCALE GENOMIC DNA]</scope>
    <source>
        <strain evidence="14 15">KCTC 23349</strain>
    </source>
</reference>
<dbReference type="PANTHER" id="PTHR18966">
    <property type="entry name" value="IONOTROPIC GLUTAMATE RECEPTOR"/>
    <property type="match status" value="1"/>
</dbReference>
<keyword evidence="5" id="KW-0406">Ion transport</keyword>